<keyword evidence="3" id="KW-1185">Reference proteome</keyword>
<evidence type="ECO:0000256" key="1">
    <source>
        <dbReference type="SAM" id="SignalP"/>
    </source>
</evidence>
<dbReference type="EMBL" id="ML978068">
    <property type="protein sequence ID" value="KAF2018120.1"/>
    <property type="molecule type" value="Genomic_DNA"/>
</dbReference>
<gene>
    <name evidence="2" type="ORF">BU24DRAFT_461090</name>
</gene>
<dbReference type="GeneID" id="54289265"/>
<sequence length="172" mass="18004">MISLNSLSYFLIAFVGLRATVAAPSVGKHYPDVIPGPGLPSLEDLNLTSAELYTMPLSQLPNDEMSVMLTPGCGPGNAYTNVTGLIACFNYLNSLGGTRCVVGASGKTEFCHADSSRALGESVTGRSESSACSDVAFGLLWVIDHCTRPDQSCAGFQAPRGNGNINVTGVRR</sequence>
<proteinExistence type="predicted"/>
<reference evidence="2" key="1">
    <citation type="journal article" date="2020" name="Stud. Mycol.">
        <title>101 Dothideomycetes genomes: a test case for predicting lifestyles and emergence of pathogens.</title>
        <authorList>
            <person name="Haridas S."/>
            <person name="Albert R."/>
            <person name="Binder M."/>
            <person name="Bloem J."/>
            <person name="Labutti K."/>
            <person name="Salamov A."/>
            <person name="Andreopoulos B."/>
            <person name="Baker S."/>
            <person name="Barry K."/>
            <person name="Bills G."/>
            <person name="Bluhm B."/>
            <person name="Cannon C."/>
            <person name="Castanera R."/>
            <person name="Culley D."/>
            <person name="Daum C."/>
            <person name="Ezra D."/>
            <person name="Gonzalez J."/>
            <person name="Henrissat B."/>
            <person name="Kuo A."/>
            <person name="Liang C."/>
            <person name="Lipzen A."/>
            <person name="Lutzoni F."/>
            <person name="Magnuson J."/>
            <person name="Mondo S."/>
            <person name="Nolan M."/>
            <person name="Ohm R."/>
            <person name="Pangilinan J."/>
            <person name="Park H.-J."/>
            <person name="Ramirez L."/>
            <person name="Alfaro M."/>
            <person name="Sun H."/>
            <person name="Tritt A."/>
            <person name="Yoshinaga Y."/>
            <person name="Zwiers L.-H."/>
            <person name="Turgeon B."/>
            <person name="Goodwin S."/>
            <person name="Spatafora J."/>
            <person name="Crous P."/>
            <person name="Grigoriev I."/>
        </authorList>
    </citation>
    <scope>NUCLEOTIDE SEQUENCE</scope>
    <source>
        <strain evidence="2">CBS 175.79</strain>
    </source>
</reference>
<accession>A0A6A5XZT5</accession>
<organism evidence="2 3">
    <name type="scientific">Aaosphaeria arxii CBS 175.79</name>
    <dbReference type="NCBI Taxonomy" id="1450172"/>
    <lineage>
        <taxon>Eukaryota</taxon>
        <taxon>Fungi</taxon>
        <taxon>Dikarya</taxon>
        <taxon>Ascomycota</taxon>
        <taxon>Pezizomycotina</taxon>
        <taxon>Dothideomycetes</taxon>
        <taxon>Pleosporomycetidae</taxon>
        <taxon>Pleosporales</taxon>
        <taxon>Pleosporales incertae sedis</taxon>
        <taxon>Aaosphaeria</taxon>
    </lineage>
</organism>
<keyword evidence="1" id="KW-0732">Signal</keyword>
<evidence type="ECO:0000313" key="2">
    <source>
        <dbReference type="EMBL" id="KAF2018120.1"/>
    </source>
</evidence>
<evidence type="ECO:0000313" key="3">
    <source>
        <dbReference type="Proteomes" id="UP000799778"/>
    </source>
</evidence>
<dbReference type="Proteomes" id="UP000799778">
    <property type="component" value="Unassembled WGS sequence"/>
</dbReference>
<dbReference type="PANTHER" id="PTHR39603">
    <property type="entry name" value="CYANOVIRIN-N DOMAIN-CONTAINING PROTEIN"/>
    <property type="match status" value="1"/>
</dbReference>
<dbReference type="AlphaFoldDB" id="A0A6A5XZT5"/>
<name>A0A6A5XZT5_9PLEO</name>
<dbReference type="RefSeq" id="XP_033386459.1">
    <property type="nucleotide sequence ID" value="XM_033531868.1"/>
</dbReference>
<feature type="chain" id="PRO_5025589930" evidence="1">
    <location>
        <begin position="23"/>
        <end position="172"/>
    </location>
</feature>
<feature type="signal peptide" evidence="1">
    <location>
        <begin position="1"/>
        <end position="22"/>
    </location>
</feature>
<dbReference type="PANTHER" id="PTHR39603:SF1">
    <property type="entry name" value="CYANOVIRIN-N DOMAIN-CONTAINING PROTEIN"/>
    <property type="match status" value="1"/>
</dbReference>
<dbReference type="OrthoDB" id="2112446at2759"/>
<protein>
    <submittedName>
        <fullName evidence="2">Uncharacterized protein</fullName>
    </submittedName>
</protein>